<evidence type="ECO:0000256" key="4">
    <source>
        <dbReference type="SAM" id="MobiDB-lite"/>
    </source>
</evidence>
<dbReference type="GO" id="GO:0005525">
    <property type="term" value="F:GTP binding"/>
    <property type="evidence" value="ECO:0007669"/>
    <property type="project" value="UniProtKB-KW"/>
</dbReference>
<feature type="region of interest" description="Disordered" evidence="4">
    <location>
        <begin position="110"/>
        <end position="146"/>
    </location>
</feature>
<dbReference type="InterPro" id="IPR036028">
    <property type="entry name" value="SH3-like_dom_sf"/>
</dbReference>
<dbReference type="PROSITE" id="PS51719">
    <property type="entry name" value="G_SEPTIN"/>
    <property type="match status" value="1"/>
</dbReference>
<dbReference type="Proteomes" id="UP001212841">
    <property type="component" value="Unassembled WGS sequence"/>
</dbReference>
<comment type="similarity">
    <text evidence="3">Belongs to the TRAFAC class TrmE-Era-EngA-EngB-Septin-like GTPase superfamily. Septin GTPase family.</text>
</comment>
<keyword evidence="3" id="KW-0547">Nucleotide-binding</keyword>
<feature type="domain" description="SH3" evidence="5">
    <location>
        <begin position="3"/>
        <end position="64"/>
    </location>
</feature>
<dbReference type="Pfam" id="PF00735">
    <property type="entry name" value="Septin"/>
    <property type="match status" value="1"/>
</dbReference>
<feature type="compositionally biased region" description="Low complexity" evidence="4">
    <location>
        <begin position="70"/>
        <end position="90"/>
    </location>
</feature>
<protein>
    <recommendedName>
        <fullName evidence="9">SH3 domain-containing protein</fullName>
    </recommendedName>
</protein>
<evidence type="ECO:0000256" key="2">
    <source>
        <dbReference type="PROSITE-ProRule" id="PRU00192"/>
    </source>
</evidence>
<dbReference type="Gene3D" id="2.30.30.40">
    <property type="entry name" value="SH3 Domains"/>
    <property type="match status" value="1"/>
</dbReference>
<keyword evidence="3" id="KW-0342">GTP-binding</keyword>
<proteinExistence type="inferred from homology"/>
<evidence type="ECO:0000313" key="8">
    <source>
        <dbReference type="Proteomes" id="UP001212841"/>
    </source>
</evidence>
<evidence type="ECO:0000259" key="6">
    <source>
        <dbReference type="PROSITE" id="PS51719"/>
    </source>
</evidence>
<feature type="region of interest" description="Disordered" evidence="4">
    <location>
        <begin position="66"/>
        <end position="94"/>
    </location>
</feature>
<evidence type="ECO:0008006" key="9">
    <source>
        <dbReference type="Google" id="ProtNLM"/>
    </source>
</evidence>
<dbReference type="InterPro" id="IPR001452">
    <property type="entry name" value="SH3_domain"/>
</dbReference>
<reference evidence="7" key="1">
    <citation type="submission" date="2020-05" db="EMBL/GenBank/DDBJ databases">
        <title>Phylogenomic resolution of chytrid fungi.</title>
        <authorList>
            <person name="Stajich J.E."/>
            <person name="Amses K."/>
            <person name="Simmons R."/>
            <person name="Seto K."/>
            <person name="Myers J."/>
            <person name="Bonds A."/>
            <person name="Quandt C.A."/>
            <person name="Barry K."/>
            <person name="Liu P."/>
            <person name="Grigoriev I."/>
            <person name="Longcore J.E."/>
            <person name="James T.Y."/>
        </authorList>
    </citation>
    <scope>NUCLEOTIDE SEQUENCE</scope>
    <source>
        <strain evidence="7">JEL0318</strain>
    </source>
</reference>
<gene>
    <name evidence="7" type="ORF">HK097_008301</name>
</gene>
<name>A0AAD5X5D2_9FUNG</name>
<feature type="domain" description="Septin-type G" evidence="6">
    <location>
        <begin position="171"/>
        <end position="436"/>
    </location>
</feature>
<feature type="compositionally biased region" description="Polar residues" evidence="4">
    <location>
        <begin position="110"/>
        <end position="128"/>
    </location>
</feature>
<evidence type="ECO:0000259" key="5">
    <source>
        <dbReference type="PROSITE" id="PS50002"/>
    </source>
</evidence>
<dbReference type="AlphaFoldDB" id="A0AAD5X5D2"/>
<evidence type="ECO:0000256" key="3">
    <source>
        <dbReference type="RuleBase" id="RU004560"/>
    </source>
</evidence>
<dbReference type="Gene3D" id="3.40.50.300">
    <property type="entry name" value="P-loop containing nucleotide triphosphate hydrolases"/>
    <property type="match status" value="1"/>
</dbReference>
<dbReference type="EMBL" id="JADGJD010000481">
    <property type="protein sequence ID" value="KAJ3050711.1"/>
    <property type="molecule type" value="Genomic_DNA"/>
</dbReference>
<dbReference type="PROSITE" id="PS50002">
    <property type="entry name" value="SH3"/>
    <property type="match status" value="1"/>
</dbReference>
<organism evidence="7 8">
    <name type="scientific">Rhizophlyctis rosea</name>
    <dbReference type="NCBI Taxonomy" id="64517"/>
    <lineage>
        <taxon>Eukaryota</taxon>
        <taxon>Fungi</taxon>
        <taxon>Fungi incertae sedis</taxon>
        <taxon>Chytridiomycota</taxon>
        <taxon>Chytridiomycota incertae sedis</taxon>
        <taxon>Chytridiomycetes</taxon>
        <taxon>Rhizophlyctidales</taxon>
        <taxon>Rhizophlyctidaceae</taxon>
        <taxon>Rhizophlyctis</taxon>
    </lineage>
</organism>
<dbReference type="SUPFAM" id="SSF52540">
    <property type="entry name" value="P-loop containing nucleoside triphosphate hydrolases"/>
    <property type="match status" value="1"/>
</dbReference>
<dbReference type="InterPro" id="IPR027417">
    <property type="entry name" value="P-loop_NTPase"/>
</dbReference>
<accession>A0AAD5X5D2</accession>
<sequence>MDVPQTRLVTTAGYDPVQPDEMKLSVGDVVVVLHSYDDGWIYGRNLSTSAMGLVPRNFLKSEAPAAFTQPSNSPKPTSSPSPTANSPSSPVNVKIPNRIASMDLSAAGITISNGSPPATVSSSPTNTRKVPMKTDGPTSVKPAEPVTAEEAKKKLQMAKAWRTQRAPVPANIGAVKIMVVGDSGIGKTALIHSLISLTSPNPTKPPILSPTTSLHSIPTSTIPPTELRYHEDPQNLTFIDTPGYGTSIDAYTIMKPTIDHITQQFQQTSSCFSQSINPTQLTKFLSTGAGAHTHVDICLYGILHRVTPVDVEYMKRISTITNLVPVLLKCDTLSAQEIYRLKTDLLDATSRAQIELYKFGLSHGECLALAKARVGGAIPFAISSIGVIDGGNGVGNGVGGVDETEEMGFNLFYGHLEDLRRKGAEKFVGWRGGGRK</sequence>
<dbReference type="InterPro" id="IPR030379">
    <property type="entry name" value="G_SEPTIN_dom"/>
</dbReference>
<dbReference type="SUPFAM" id="SSF50044">
    <property type="entry name" value="SH3-domain"/>
    <property type="match status" value="1"/>
</dbReference>
<dbReference type="Pfam" id="PF14604">
    <property type="entry name" value="SH3_9"/>
    <property type="match status" value="1"/>
</dbReference>
<keyword evidence="8" id="KW-1185">Reference proteome</keyword>
<evidence type="ECO:0000313" key="7">
    <source>
        <dbReference type="EMBL" id="KAJ3050711.1"/>
    </source>
</evidence>
<dbReference type="CDD" id="cd00174">
    <property type="entry name" value="SH3"/>
    <property type="match status" value="1"/>
</dbReference>
<dbReference type="SMART" id="SM00326">
    <property type="entry name" value="SH3"/>
    <property type="match status" value="1"/>
</dbReference>
<comment type="caution">
    <text evidence="7">The sequence shown here is derived from an EMBL/GenBank/DDBJ whole genome shotgun (WGS) entry which is preliminary data.</text>
</comment>
<keyword evidence="1 2" id="KW-0728">SH3 domain</keyword>
<dbReference type="PANTHER" id="PTHR18884">
    <property type="entry name" value="SEPTIN"/>
    <property type="match status" value="1"/>
</dbReference>
<evidence type="ECO:0000256" key="1">
    <source>
        <dbReference type="ARBA" id="ARBA00022443"/>
    </source>
</evidence>